<dbReference type="AlphaFoldDB" id="A0A835ELZ0"/>
<reference evidence="2" key="1">
    <citation type="submission" date="2020-07" db="EMBL/GenBank/DDBJ databases">
        <title>Genome sequence and genetic diversity analysis of an under-domesticated orphan crop, white fonio (Digitaria exilis).</title>
        <authorList>
            <person name="Bennetzen J.L."/>
            <person name="Chen S."/>
            <person name="Ma X."/>
            <person name="Wang X."/>
            <person name="Yssel A.E.J."/>
            <person name="Chaluvadi S.R."/>
            <person name="Johnson M."/>
            <person name="Gangashetty P."/>
            <person name="Hamidou F."/>
            <person name="Sanogo M.D."/>
            <person name="Zwaenepoel A."/>
            <person name="Wallace J."/>
            <person name="Van De Peer Y."/>
            <person name="Van Deynze A."/>
        </authorList>
    </citation>
    <scope>NUCLEOTIDE SEQUENCE</scope>
    <source>
        <tissue evidence="2">Leaves</tissue>
    </source>
</reference>
<evidence type="ECO:0000256" key="1">
    <source>
        <dbReference type="SAM" id="MobiDB-lite"/>
    </source>
</evidence>
<dbReference type="Proteomes" id="UP000636709">
    <property type="component" value="Unassembled WGS sequence"/>
</dbReference>
<feature type="compositionally biased region" description="Basic and acidic residues" evidence="1">
    <location>
        <begin position="60"/>
        <end position="76"/>
    </location>
</feature>
<name>A0A835ELZ0_9POAL</name>
<gene>
    <name evidence="2" type="ORF">HU200_035186</name>
</gene>
<sequence>MFSSLSLPSIHLTSHLGTRLSPVPRTQALIRGVEKAAAAAVHEGGAAREGGGGTIVPHGHARDPHERIGSRLRTHEASGLGSARLREDSTPEHAAVSPPRTQTPHNDELLLSFPKRYRNLFPNPSNSLMELAKWQPNPPAGFKHKASSFSLRPSLHNSSLIMSSFSTCLS</sequence>
<protein>
    <submittedName>
        <fullName evidence="2">Uncharacterized protein</fullName>
    </submittedName>
</protein>
<evidence type="ECO:0000313" key="2">
    <source>
        <dbReference type="EMBL" id="KAF8698446.1"/>
    </source>
</evidence>
<comment type="caution">
    <text evidence="2">The sequence shown here is derived from an EMBL/GenBank/DDBJ whole genome shotgun (WGS) entry which is preliminary data.</text>
</comment>
<evidence type="ECO:0000313" key="3">
    <source>
        <dbReference type="Proteomes" id="UP000636709"/>
    </source>
</evidence>
<feature type="region of interest" description="Disordered" evidence="1">
    <location>
        <begin position="41"/>
        <end position="106"/>
    </location>
</feature>
<dbReference type="EMBL" id="JACEFO010001864">
    <property type="protein sequence ID" value="KAF8698446.1"/>
    <property type="molecule type" value="Genomic_DNA"/>
</dbReference>
<accession>A0A835ELZ0</accession>
<proteinExistence type="predicted"/>
<organism evidence="2 3">
    <name type="scientific">Digitaria exilis</name>
    <dbReference type="NCBI Taxonomy" id="1010633"/>
    <lineage>
        <taxon>Eukaryota</taxon>
        <taxon>Viridiplantae</taxon>
        <taxon>Streptophyta</taxon>
        <taxon>Embryophyta</taxon>
        <taxon>Tracheophyta</taxon>
        <taxon>Spermatophyta</taxon>
        <taxon>Magnoliopsida</taxon>
        <taxon>Liliopsida</taxon>
        <taxon>Poales</taxon>
        <taxon>Poaceae</taxon>
        <taxon>PACMAD clade</taxon>
        <taxon>Panicoideae</taxon>
        <taxon>Panicodae</taxon>
        <taxon>Paniceae</taxon>
        <taxon>Anthephorinae</taxon>
        <taxon>Digitaria</taxon>
    </lineage>
</organism>
<keyword evidence="3" id="KW-1185">Reference proteome</keyword>